<protein>
    <submittedName>
        <fullName evidence="2">Uncharacterized protein</fullName>
    </submittedName>
</protein>
<sequence>MEVDTTRIEFADDVGDAAAGTGGRAAARPPGRDGSPSAPSSRAA</sequence>
<feature type="compositionally biased region" description="Basic and acidic residues" evidence="1">
    <location>
        <begin position="1"/>
        <end position="10"/>
    </location>
</feature>
<gene>
    <name evidence="2" type="ORF">THAOC_23707</name>
</gene>
<dbReference type="Proteomes" id="UP000266841">
    <property type="component" value="Unassembled WGS sequence"/>
</dbReference>
<reference evidence="2 3" key="1">
    <citation type="journal article" date="2012" name="Genome Biol.">
        <title>Genome and low-iron response of an oceanic diatom adapted to chronic iron limitation.</title>
        <authorList>
            <person name="Lommer M."/>
            <person name="Specht M."/>
            <person name="Roy A.S."/>
            <person name="Kraemer L."/>
            <person name="Andreson R."/>
            <person name="Gutowska M.A."/>
            <person name="Wolf J."/>
            <person name="Bergner S.V."/>
            <person name="Schilhabel M.B."/>
            <person name="Klostermeier U.C."/>
            <person name="Beiko R.G."/>
            <person name="Rosenstiel P."/>
            <person name="Hippler M."/>
            <person name="Laroche J."/>
        </authorList>
    </citation>
    <scope>NUCLEOTIDE SEQUENCE [LARGE SCALE GENOMIC DNA]</scope>
    <source>
        <strain evidence="2 3">CCMP1005</strain>
    </source>
</reference>
<organism evidence="2 3">
    <name type="scientific">Thalassiosira oceanica</name>
    <name type="common">Marine diatom</name>
    <dbReference type="NCBI Taxonomy" id="159749"/>
    <lineage>
        <taxon>Eukaryota</taxon>
        <taxon>Sar</taxon>
        <taxon>Stramenopiles</taxon>
        <taxon>Ochrophyta</taxon>
        <taxon>Bacillariophyta</taxon>
        <taxon>Coscinodiscophyceae</taxon>
        <taxon>Thalassiosirophycidae</taxon>
        <taxon>Thalassiosirales</taxon>
        <taxon>Thalassiosiraceae</taxon>
        <taxon>Thalassiosira</taxon>
    </lineage>
</organism>
<feature type="non-terminal residue" evidence="2">
    <location>
        <position position="44"/>
    </location>
</feature>
<feature type="region of interest" description="Disordered" evidence="1">
    <location>
        <begin position="1"/>
        <end position="44"/>
    </location>
</feature>
<dbReference type="AlphaFoldDB" id="K0SCG9"/>
<evidence type="ECO:0000256" key="1">
    <source>
        <dbReference type="SAM" id="MobiDB-lite"/>
    </source>
</evidence>
<comment type="caution">
    <text evidence="2">The sequence shown here is derived from an EMBL/GenBank/DDBJ whole genome shotgun (WGS) entry which is preliminary data.</text>
</comment>
<keyword evidence="3" id="KW-1185">Reference proteome</keyword>
<evidence type="ECO:0000313" key="3">
    <source>
        <dbReference type="Proteomes" id="UP000266841"/>
    </source>
</evidence>
<dbReference type="EMBL" id="AGNL01031503">
    <property type="protein sequence ID" value="EJK56407.1"/>
    <property type="molecule type" value="Genomic_DNA"/>
</dbReference>
<evidence type="ECO:0000313" key="2">
    <source>
        <dbReference type="EMBL" id="EJK56407.1"/>
    </source>
</evidence>
<accession>K0SCG9</accession>
<feature type="compositionally biased region" description="Low complexity" evidence="1">
    <location>
        <begin position="16"/>
        <end position="34"/>
    </location>
</feature>
<name>K0SCG9_THAOC</name>
<proteinExistence type="predicted"/>